<evidence type="ECO:0000256" key="10">
    <source>
        <dbReference type="HAMAP-Rule" id="MF_00019"/>
    </source>
</evidence>
<dbReference type="Pfam" id="PF02504">
    <property type="entry name" value="FA_synthesis"/>
    <property type="match status" value="1"/>
</dbReference>
<dbReference type="NCBIfam" id="TIGR00182">
    <property type="entry name" value="plsX"/>
    <property type="match status" value="1"/>
</dbReference>
<comment type="pathway">
    <text evidence="10">Lipid metabolism; phospholipid metabolism.</text>
</comment>
<comment type="subunit">
    <text evidence="9 10">Homodimer. Probably interacts with PlsY.</text>
</comment>
<evidence type="ECO:0000256" key="7">
    <source>
        <dbReference type="ARBA" id="ARBA00023264"/>
    </source>
</evidence>
<keyword evidence="5 10" id="KW-0443">Lipid metabolism</keyword>
<evidence type="ECO:0000256" key="5">
    <source>
        <dbReference type="ARBA" id="ARBA00023098"/>
    </source>
</evidence>
<evidence type="ECO:0000256" key="1">
    <source>
        <dbReference type="ARBA" id="ARBA00001232"/>
    </source>
</evidence>
<dbReference type="SUPFAM" id="SSF53659">
    <property type="entry name" value="Isocitrate/Isopropylmalate dehydrogenase-like"/>
    <property type="match status" value="1"/>
</dbReference>
<dbReference type="AlphaFoldDB" id="A0A975GXG7"/>
<keyword evidence="7 10" id="KW-1208">Phospholipid metabolism</keyword>
<protein>
    <recommendedName>
        <fullName evidence="8 10">Phosphate acyltransferase</fullName>
        <ecNumber evidence="8 10">2.3.1.274</ecNumber>
    </recommendedName>
    <alternativeName>
        <fullName evidence="10">Acyl-ACP phosphotransacylase</fullName>
    </alternativeName>
    <alternativeName>
        <fullName evidence="10">Acyl-[acyl-carrier-protein]--phosphate acyltransferase</fullName>
    </alternativeName>
    <alternativeName>
        <fullName evidence="10">Phosphate-acyl-ACP acyltransferase</fullName>
    </alternativeName>
</protein>
<comment type="similarity">
    <text evidence="10">Belongs to the PlsX family.</text>
</comment>
<dbReference type="GO" id="GO:0008654">
    <property type="term" value="P:phospholipid biosynthetic process"/>
    <property type="evidence" value="ECO:0007669"/>
    <property type="project" value="UniProtKB-KW"/>
</dbReference>
<organism evidence="11 12">
    <name type="scientific">Brevundimonas goettingensis</name>
    <dbReference type="NCBI Taxonomy" id="2774190"/>
    <lineage>
        <taxon>Bacteria</taxon>
        <taxon>Pseudomonadati</taxon>
        <taxon>Pseudomonadota</taxon>
        <taxon>Alphaproteobacteria</taxon>
        <taxon>Caulobacterales</taxon>
        <taxon>Caulobacteraceae</taxon>
        <taxon>Brevundimonas</taxon>
    </lineage>
</organism>
<evidence type="ECO:0000256" key="3">
    <source>
        <dbReference type="ARBA" id="ARBA00022516"/>
    </source>
</evidence>
<dbReference type="GO" id="GO:0043811">
    <property type="term" value="F:phosphate:acyl-[acyl carrier protein] acyltransferase activity"/>
    <property type="evidence" value="ECO:0007669"/>
    <property type="project" value="UniProtKB-UniRule"/>
</dbReference>
<dbReference type="HAMAP" id="MF_00019">
    <property type="entry name" value="PlsX"/>
    <property type="match status" value="1"/>
</dbReference>
<comment type="subcellular location">
    <subcellularLocation>
        <location evidence="10">Cytoplasm</location>
    </subcellularLocation>
    <text evidence="10">Associated with the membrane possibly through PlsY.</text>
</comment>
<dbReference type="PANTHER" id="PTHR30100:SF1">
    <property type="entry name" value="PHOSPHATE ACYLTRANSFERASE"/>
    <property type="match status" value="1"/>
</dbReference>
<dbReference type="KEGG" id="bgoe:IFJ75_08695"/>
<evidence type="ECO:0000256" key="8">
    <source>
        <dbReference type="ARBA" id="ARBA00024069"/>
    </source>
</evidence>
<accession>A0A975GXG7</accession>
<keyword evidence="4 10" id="KW-0808">Transferase</keyword>
<dbReference type="EC" id="2.3.1.274" evidence="8 10"/>
<comment type="function">
    <text evidence="10">Catalyzes the reversible formation of acyl-phosphate (acyl-PO(4)) from acyl-[acyl-carrier-protein] (acyl-ACP). This enzyme utilizes acyl-ACP as fatty acyl donor, but not acyl-CoA.</text>
</comment>
<evidence type="ECO:0000256" key="9">
    <source>
        <dbReference type="ARBA" id="ARBA00046608"/>
    </source>
</evidence>
<dbReference type="InterPro" id="IPR003664">
    <property type="entry name" value="FA_synthesis"/>
</dbReference>
<dbReference type="PANTHER" id="PTHR30100">
    <property type="entry name" value="FATTY ACID/PHOSPHOLIPID SYNTHESIS PROTEIN PLSX"/>
    <property type="match status" value="1"/>
</dbReference>
<dbReference type="Gene3D" id="3.40.718.10">
    <property type="entry name" value="Isopropylmalate Dehydrogenase"/>
    <property type="match status" value="1"/>
</dbReference>
<keyword evidence="6 10" id="KW-0594">Phospholipid biosynthesis</keyword>
<dbReference type="PIRSF" id="PIRSF002465">
    <property type="entry name" value="Phsphlp_syn_PlsX"/>
    <property type="match status" value="1"/>
</dbReference>
<keyword evidence="2 10" id="KW-0963">Cytoplasm</keyword>
<dbReference type="Proteomes" id="UP000663918">
    <property type="component" value="Chromosome"/>
</dbReference>
<evidence type="ECO:0000313" key="11">
    <source>
        <dbReference type="EMBL" id="QTC92903.1"/>
    </source>
</evidence>
<keyword evidence="12" id="KW-1185">Reference proteome</keyword>
<keyword evidence="11" id="KW-0012">Acyltransferase</keyword>
<dbReference type="GO" id="GO:0006633">
    <property type="term" value="P:fatty acid biosynthetic process"/>
    <property type="evidence" value="ECO:0007669"/>
    <property type="project" value="UniProtKB-UniRule"/>
</dbReference>
<comment type="catalytic activity">
    <reaction evidence="1 10">
        <text>a fatty acyl-[ACP] + phosphate = an acyl phosphate + holo-[ACP]</text>
        <dbReference type="Rhea" id="RHEA:42292"/>
        <dbReference type="Rhea" id="RHEA-COMP:9685"/>
        <dbReference type="Rhea" id="RHEA-COMP:14125"/>
        <dbReference type="ChEBI" id="CHEBI:43474"/>
        <dbReference type="ChEBI" id="CHEBI:59918"/>
        <dbReference type="ChEBI" id="CHEBI:64479"/>
        <dbReference type="ChEBI" id="CHEBI:138651"/>
        <dbReference type="EC" id="2.3.1.274"/>
    </reaction>
</comment>
<reference evidence="11" key="1">
    <citation type="submission" date="2020-09" db="EMBL/GenBank/DDBJ databases">
        <title>Brevundimonas sp. LVF2 isolated from a puddle in Goettingen, Germany.</title>
        <authorList>
            <person name="Friedrich I."/>
            <person name="Klassen A."/>
            <person name="Hannes N."/>
            <person name="Schneider D."/>
            <person name="Hertel R."/>
            <person name="Daniel R."/>
        </authorList>
    </citation>
    <scope>NUCLEOTIDE SEQUENCE</scope>
    <source>
        <strain evidence="11">LVF2</strain>
    </source>
</reference>
<dbReference type="EMBL" id="CP062222">
    <property type="protein sequence ID" value="QTC92903.1"/>
    <property type="molecule type" value="Genomic_DNA"/>
</dbReference>
<gene>
    <name evidence="10 11" type="primary">plsX</name>
    <name evidence="11" type="ORF">IFJ75_08695</name>
</gene>
<keyword evidence="3 10" id="KW-0444">Lipid biosynthesis</keyword>
<evidence type="ECO:0000256" key="6">
    <source>
        <dbReference type="ARBA" id="ARBA00023209"/>
    </source>
</evidence>
<dbReference type="GO" id="GO:0005737">
    <property type="term" value="C:cytoplasm"/>
    <property type="evidence" value="ECO:0007669"/>
    <property type="project" value="UniProtKB-SubCell"/>
</dbReference>
<dbReference type="InterPro" id="IPR012281">
    <property type="entry name" value="Phospholipid_synth_PlsX-like"/>
</dbReference>
<evidence type="ECO:0000256" key="4">
    <source>
        <dbReference type="ARBA" id="ARBA00022679"/>
    </source>
</evidence>
<evidence type="ECO:0000313" key="12">
    <source>
        <dbReference type="Proteomes" id="UP000663918"/>
    </source>
</evidence>
<evidence type="ECO:0000256" key="2">
    <source>
        <dbReference type="ARBA" id="ARBA00022490"/>
    </source>
</evidence>
<sequence>MPTPVLISLDAMGGDHGPSVVVPGIREYLRRHGGENVRFLLHGDQTAIAAEMAKCKLTAEVCEIRHTDKVVAMDEKPATAMRRGKGSSLWNAVESVKSGEAGAVVSAGNTGALMAISKLILRMSAPGLERPAIVASWPTLKGVTAVLDVGANIESDAEQLIEFAIMGEAFHAAVHGVKKPTIGVLNVGSEDMKGHEEVREAHAILRAGGLDLNYHGFVEGDDIAKGTVDVVVTDGFTGNIALKTAEGTARFISTLLKGALSSSVQAKMGALLALPALKAMGQKIDPNAINGGPLLGLNGIVVKSHGGATAQGFGNAIRIGVDLARSDYLTTVGSKLGRLDDIMHALPSAAEAGEAAASSGEILQ</sequence>
<name>A0A975GXG7_9CAUL</name>
<proteinExistence type="inferred from homology"/>